<proteinExistence type="predicted"/>
<dbReference type="Proteomes" id="UP001500668">
    <property type="component" value="Unassembled WGS sequence"/>
</dbReference>
<dbReference type="InterPro" id="IPR037523">
    <property type="entry name" value="VOC_core"/>
</dbReference>
<keyword evidence="3" id="KW-1185">Reference proteome</keyword>
<dbReference type="PANTHER" id="PTHR36503:SF3">
    <property type="entry name" value="BLR0126 PROTEIN"/>
    <property type="match status" value="1"/>
</dbReference>
<dbReference type="RefSeq" id="WP_344079973.1">
    <property type="nucleotide sequence ID" value="NZ_BAAACA010000057.1"/>
</dbReference>
<evidence type="ECO:0000259" key="1">
    <source>
        <dbReference type="PROSITE" id="PS51819"/>
    </source>
</evidence>
<organism evidence="2 3">
    <name type="scientific">Streptomyces crystallinus</name>
    <dbReference type="NCBI Taxonomy" id="68191"/>
    <lineage>
        <taxon>Bacteria</taxon>
        <taxon>Bacillati</taxon>
        <taxon>Actinomycetota</taxon>
        <taxon>Actinomycetes</taxon>
        <taxon>Kitasatosporales</taxon>
        <taxon>Streptomycetaceae</taxon>
        <taxon>Streptomyces</taxon>
    </lineage>
</organism>
<sequence>MNARFDSVGLIVSDMAASLAFYRRLGLDIPAAADTEPHVEHTLPGGTRILWDTEDVVRSFDPDWTRPHGGGRADLAFACDGPEEVDRLYEELVAAGHPGRLKPFDAFWGQRYATLHDPDGIGVSLFAASA</sequence>
<name>A0ABN1H006_9ACTN</name>
<dbReference type="PANTHER" id="PTHR36503">
    <property type="entry name" value="BLR2520 PROTEIN"/>
    <property type="match status" value="1"/>
</dbReference>
<reference evidence="2 3" key="1">
    <citation type="journal article" date="2019" name="Int. J. Syst. Evol. Microbiol.">
        <title>The Global Catalogue of Microorganisms (GCM) 10K type strain sequencing project: providing services to taxonomists for standard genome sequencing and annotation.</title>
        <authorList>
            <consortium name="The Broad Institute Genomics Platform"/>
            <consortium name="The Broad Institute Genome Sequencing Center for Infectious Disease"/>
            <person name="Wu L."/>
            <person name="Ma J."/>
        </authorList>
    </citation>
    <scope>NUCLEOTIDE SEQUENCE [LARGE SCALE GENOMIC DNA]</scope>
    <source>
        <strain evidence="2 3">JCM 5067</strain>
    </source>
</reference>
<dbReference type="PROSITE" id="PS51819">
    <property type="entry name" value="VOC"/>
    <property type="match status" value="1"/>
</dbReference>
<feature type="domain" description="VOC" evidence="1">
    <location>
        <begin position="4"/>
        <end position="128"/>
    </location>
</feature>
<gene>
    <name evidence="2" type="ORF">GCM10010394_64620</name>
</gene>
<evidence type="ECO:0000313" key="2">
    <source>
        <dbReference type="EMBL" id="GAA0624971.1"/>
    </source>
</evidence>
<accession>A0ABN1H006</accession>
<dbReference type="InterPro" id="IPR029068">
    <property type="entry name" value="Glyas_Bleomycin-R_OHBP_Dase"/>
</dbReference>
<dbReference type="InterPro" id="IPR004360">
    <property type="entry name" value="Glyas_Fos-R_dOase_dom"/>
</dbReference>
<dbReference type="Gene3D" id="3.10.180.10">
    <property type="entry name" value="2,3-Dihydroxybiphenyl 1,2-Dioxygenase, domain 1"/>
    <property type="match status" value="1"/>
</dbReference>
<comment type="caution">
    <text evidence="2">The sequence shown here is derived from an EMBL/GenBank/DDBJ whole genome shotgun (WGS) entry which is preliminary data.</text>
</comment>
<dbReference type="Pfam" id="PF00903">
    <property type="entry name" value="Glyoxalase"/>
    <property type="match status" value="1"/>
</dbReference>
<dbReference type="EMBL" id="BAAACA010000057">
    <property type="protein sequence ID" value="GAA0624971.1"/>
    <property type="molecule type" value="Genomic_DNA"/>
</dbReference>
<evidence type="ECO:0000313" key="3">
    <source>
        <dbReference type="Proteomes" id="UP001500668"/>
    </source>
</evidence>
<dbReference type="SUPFAM" id="SSF54593">
    <property type="entry name" value="Glyoxalase/Bleomycin resistance protein/Dihydroxybiphenyl dioxygenase"/>
    <property type="match status" value="1"/>
</dbReference>
<protein>
    <submittedName>
        <fullName evidence="2">VOC family protein</fullName>
    </submittedName>
</protein>